<dbReference type="AlphaFoldDB" id="A0AAF0GD54"/>
<dbReference type="EMBL" id="CP110176">
    <property type="protein sequence ID" value="WGC85963.1"/>
    <property type="molecule type" value="Genomic_DNA"/>
</dbReference>
<sequence>MDVIFQLLEKFFSKTSKLTAIRMELKMKQGTIDNQPISHFFKQLKPKLIRHYGPCYHGYIWVREKARSKVQHYHLALLLDGQKVKHSDNVYRLAKAEWTYGYLSLPENPFYHVHHDRLDEHRLLIYRLSYLAKAETKGDRPPAVKDYQISRSIRMH</sequence>
<dbReference type="Proteomes" id="UP001163285">
    <property type="component" value="Chromosome"/>
</dbReference>
<gene>
    <name evidence="2" type="ORF">OJY61_21865</name>
</gene>
<evidence type="ECO:0000313" key="2">
    <source>
        <dbReference type="EMBL" id="WGC85963.1"/>
    </source>
</evidence>
<accession>A0AAF0GD54</accession>
<dbReference type="Pfam" id="PF11726">
    <property type="entry name" value="YagK_YfjJ_C"/>
    <property type="match status" value="1"/>
</dbReference>
<name>A0AAF0GD54_AERCA</name>
<evidence type="ECO:0000313" key="3">
    <source>
        <dbReference type="Proteomes" id="UP001163285"/>
    </source>
</evidence>
<proteinExistence type="predicted"/>
<organism evidence="2 3">
    <name type="scientific">Aeromonas caviae</name>
    <name type="common">Aeromonas punctata</name>
    <dbReference type="NCBI Taxonomy" id="648"/>
    <lineage>
        <taxon>Bacteria</taxon>
        <taxon>Pseudomonadati</taxon>
        <taxon>Pseudomonadota</taxon>
        <taxon>Gammaproteobacteria</taxon>
        <taxon>Aeromonadales</taxon>
        <taxon>Aeromonadaceae</taxon>
        <taxon>Aeromonas</taxon>
    </lineage>
</organism>
<dbReference type="InterPro" id="IPR057271">
    <property type="entry name" value="YagK_YfjJ_C"/>
</dbReference>
<protein>
    <submittedName>
        <fullName evidence="2">Inovirus-type Gp2 protein</fullName>
    </submittedName>
</protein>
<evidence type="ECO:0000259" key="1">
    <source>
        <dbReference type="Pfam" id="PF11726"/>
    </source>
</evidence>
<dbReference type="RefSeq" id="WP_232048207.1">
    <property type="nucleotide sequence ID" value="NZ_AP019195.1"/>
</dbReference>
<feature type="domain" description="YagK/YfjJ C-terminal" evidence="1">
    <location>
        <begin position="14"/>
        <end position="137"/>
    </location>
</feature>
<reference evidence="2" key="1">
    <citation type="submission" date="2023-04" db="EMBL/GenBank/DDBJ databases">
        <title>Whole Genome Sequence of Multi-drug resistant Aeromonas caviae as a gut pathogen in newborn.</title>
        <authorList>
            <person name="Jadhav S.V."/>
            <person name="Saroj S.D."/>
            <person name="Saha U.B."/>
            <person name="Sen S."/>
            <person name="Kher A."/>
        </authorList>
    </citation>
    <scope>NUCLEOTIDE SEQUENCE</scope>
    <source>
        <strain evidence="2">SVJ23</strain>
    </source>
</reference>